<sequence length="430" mass="46653">MYGLPRKDITMVSVSSNSVQTITELAQKVRDAAYQLARTDIQQRNQALRCAAKALRAAEIEILMVNAHEVAKADVSAAFKDRMTLTHERLEAMAKGLENIAELPDPLGKELASWDRPNGLHFKRVSVPLGVVGMIYESRPNVGADAVGICIKSGNGIVLRGGSETHLTSMAIHKAMQQGLIDAGLNPDSVAMPPDSNRQHVMDMLHAVGVIDVIIPRGGYSLIKFVQQEARVPVLAHAAGLCHTYIHEKADFDKARSVLVNAKMRRTGICGATETLLIDQAIAGELLPILVSDLQKLGCRFVGNQAACKISQKIERASDEDFATEWLDAVLSVAVVKDIDEAIHHIVKYGSGHTEAILSEDDKSVRYFMDSVPSAVVMRNTSTQFCDGGEFGFGAEIGIATGRLHARGPVGIEQLTSYRYEVYGDGQVRA</sequence>
<dbReference type="HAMAP" id="MF_00412">
    <property type="entry name" value="ProA"/>
    <property type="match status" value="1"/>
</dbReference>
<dbReference type="PROSITE" id="PS01223">
    <property type="entry name" value="PROA"/>
    <property type="match status" value="1"/>
</dbReference>
<dbReference type="Pfam" id="PF00171">
    <property type="entry name" value="Aldedh"/>
    <property type="match status" value="1"/>
</dbReference>
<dbReference type="InterPro" id="IPR015590">
    <property type="entry name" value="Aldehyde_DH_dom"/>
</dbReference>
<dbReference type="InterPro" id="IPR016162">
    <property type="entry name" value="Ald_DH_N"/>
</dbReference>
<dbReference type="InterPro" id="IPR016163">
    <property type="entry name" value="Ald_DH_C"/>
</dbReference>
<dbReference type="CDD" id="cd07079">
    <property type="entry name" value="ALDH_F18-19_ProA-GPR"/>
    <property type="match status" value="1"/>
</dbReference>
<comment type="catalytic activity">
    <reaction evidence="6 7">
        <text>L-glutamate 5-semialdehyde + phosphate + NADP(+) = L-glutamyl 5-phosphate + NADPH + H(+)</text>
        <dbReference type="Rhea" id="RHEA:19541"/>
        <dbReference type="ChEBI" id="CHEBI:15378"/>
        <dbReference type="ChEBI" id="CHEBI:43474"/>
        <dbReference type="ChEBI" id="CHEBI:57783"/>
        <dbReference type="ChEBI" id="CHEBI:58066"/>
        <dbReference type="ChEBI" id="CHEBI:58274"/>
        <dbReference type="ChEBI" id="CHEBI:58349"/>
        <dbReference type="EC" id="1.2.1.41"/>
    </reaction>
</comment>
<evidence type="ECO:0000256" key="7">
    <source>
        <dbReference type="HAMAP-Rule" id="MF_00412"/>
    </source>
</evidence>
<dbReference type="Proteomes" id="UP001154272">
    <property type="component" value="Unassembled WGS sequence"/>
</dbReference>
<evidence type="ECO:0000256" key="4">
    <source>
        <dbReference type="ARBA" id="ARBA00022857"/>
    </source>
</evidence>
<dbReference type="InterPro" id="IPR016161">
    <property type="entry name" value="Ald_DH/histidinol_DH"/>
</dbReference>
<dbReference type="PANTHER" id="PTHR11063">
    <property type="entry name" value="GLUTAMATE SEMIALDEHYDE DEHYDROGENASE"/>
    <property type="match status" value="1"/>
</dbReference>
<evidence type="ECO:0000256" key="6">
    <source>
        <dbReference type="ARBA" id="ARBA00049024"/>
    </source>
</evidence>
<evidence type="ECO:0000256" key="2">
    <source>
        <dbReference type="ARBA" id="ARBA00022605"/>
    </source>
</evidence>
<dbReference type="EMBL" id="CAMXCH010000004">
    <property type="protein sequence ID" value="CAI3952759.1"/>
    <property type="molecule type" value="Genomic_DNA"/>
</dbReference>
<evidence type="ECO:0000256" key="1">
    <source>
        <dbReference type="ARBA" id="ARBA00004985"/>
    </source>
</evidence>
<organism evidence="9 10">
    <name type="scientific">Commensalibacter papalotli</name>
    <name type="common">ex Botero et al. 2024</name>
    <dbReference type="NCBI Taxonomy" id="2972766"/>
    <lineage>
        <taxon>Bacteria</taxon>
        <taxon>Pseudomonadati</taxon>
        <taxon>Pseudomonadota</taxon>
        <taxon>Alphaproteobacteria</taxon>
        <taxon>Acetobacterales</taxon>
        <taxon>Acetobacteraceae</taxon>
    </lineage>
</organism>
<gene>
    <name evidence="7" type="primary">proA</name>
    <name evidence="9" type="ORF">R83534S58_LOCUS1814</name>
</gene>
<dbReference type="NCBIfam" id="NF001221">
    <property type="entry name" value="PRK00197.1"/>
    <property type="match status" value="1"/>
</dbReference>
<dbReference type="InterPro" id="IPR020593">
    <property type="entry name" value="G-glutamylP_reductase_CS"/>
</dbReference>
<keyword evidence="10" id="KW-1185">Reference proteome</keyword>
<keyword evidence="7" id="KW-0963">Cytoplasm</keyword>
<comment type="caution">
    <text evidence="9">The sequence shown here is derived from an EMBL/GenBank/DDBJ whole genome shotgun (WGS) entry which is preliminary data.</text>
</comment>
<name>A0ABN8WD33_9PROT</name>
<reference evidence="9" key="1">
    <citation type="submission" date="2022-10" db="EMBL/GenBank/DDBJ databases">
        <authorList>
            <person name="Botero Cardona J."/>
        </authorList>
    </citation>
    <scope>NUCLEOTIDE SEQUENCE</scope>
    <source>
        <strain evidence="9">R-83534</strain>
    </source>
</reference>
<proteinExistence type="inferred from homology"/>
<evidence type="ECO:0000313" key="10">
    <source>
        <dbReference type="Proteomes" id="UP001154272"/>
    </source>
</evidence>
<dbReference type="PANTHER" id="PTHR11063:SF8">
    <property type="entry name" value="DELTA-1-PYRROLINE-5-CARBOXYLATE SYNTHASE"/>
    <property type="match status" value="1"/>
</dbReference>
<evidence type="ECO:0000259" key="8">
    <source>
        <dbReference type="Pfam" id="PF00171"/>
    </source>
</evidence>
<feature type="domain" description="Aldehyde dehydrogenase" evidence="8">
    <location>
        <begin position="7"/>
        <end position="297"/>
    </location>
</feature>
<keyword evidence="2 7" id="KW-0028">Amino-acid biosynthesis</keyword>
<comment type="pathway">
    <text evidence="1 7">Amino-acid biosynthesis; L-proline biosynthesis; L-glutamate 5-semialdehyde from L-glutamate: step 2/2.</text>
</comment>
<keyword evidence="3 7" id="KW-0641">Proline biosynthesis</keyword>
<dbReference type="InterPro" id="IPR000965">
    <property type="entry name" value="GPR_dom"/>
</dbReference>
<protein>
    <recommendedName>
        <fullName evidence="7">Gamma-glutamyl phosphate reductase</fullName>
        <shortName evidence="7">GPR</shortName>
        <ecNumber evidence="7">1.2.1.41</ecNumber>
    </recommendedName>
    <alternativeName>
        <fullName evidence="7">Glutamate-5-semialdehyde dehydrogenase</fullName>
    </alternativeName>
    <alternativeName>
        <fullName evidence="7">Glutamyl-gamma-semialdehyde dehydrogenase</fullName>
        <shortName evidence="7">GSA dehydrogenase</shortName>
    </alternativeName>
</protein>
<evidence type="ECO:0000313" key="9">
    <source>
        <dbReference type="EMBL" id="CAI3952759.1"/>
    </source>
</evidence>
<dbReference type="EC" id="1.2.1.41" evidence="7"/>
<evidence type="ECO:0000256" key="3">
    <source>
        <dbReference type="ARBA" id="ARBA00022650"/>
    </source>
</evidence>
<comment type="similarity">
    <text evidence="7">Belongs to the gamma-glutamyl phosphate reductase family.</text>
</comment>
<dbReference type="PIRSF" id="PIRSF000151">
    <property type="entry name" value="GPR"/>
    <property type="match status" value="1"/>
</dbReference>
<dbReference type="Gene3D" id="3.40.605.10">
    <property type="entry name" value="Aldehyde Dehydrogenase, Chain A, domain 1"/>
    <property type="match status" value="1"/>
</dbReference>
<comment type="function">
    <text evidence="7">Catalyzes the NADPH-dependent reduction of L-glutamate 5-phosphate into L-glutamate 5-semialdehyde and phosphate. The product spontaneously undergoes cyclization to form 1-pyrroline-5-carboxylate.</text>
</comment>
<dbReference type="InterPro" id="IPR012134">
    <property type="entry name" value="Glu-5-SA_DH"/>
</dbReference>
<evidence type="ECO:0000256" key="5">
    <source>
        <dbReference type="ARBA" id="ARBA00023002"/>
    </source>
</evidence>
<dbReference type="NCBIfam" id="TIGR00407">
    <property type="entry name" value="proA"/>
    <property type="match status" value="1"/>
</dbReference>
<dbReference type="Gene3D" id="3.40.309.10">
    <property type="entry name" value="Aldehyde Dehydrogenase, Chain A, domain 2"/>
    <property type="match status" value="1"/>
</dbReference>
<keyword evidence="5 7" id="KW-0560">Oxidoreductase</keyword>
<comment type="subcellular location">
    <subcellularLocation>
        <location evidence="7">Cytoplasm</location>
    </subcellularLocation>
</comment>
<keyword evidence="4 7" id="KW-0521">NADP</keyword>
<dbReference type="SUPFAM" id="SSF53720">
    <property type="entry name" value="ALDH-like"/>
    <property type="match status" value="1"/>
</dbReference>
<accession>A0ABN8WD33</accession>